<keyword evidence="1" id="KW-0732">Signal</keyword>
<comment type="caution">
    <text evidence="2">The sequence shown here is derived from an EMBL/GenBank/DDBJ whole genome shotgun (WGS) entry which is preliminary data.</text>
</comment>
<dbReference type="Proteomes" id="UP000634004">
    <property type="component" value="Unassembled WGS sequence"/>
</dbReference>
<reference evidence="2" key="2">
    <citation type="submission" date="2020-09" db="EMBL/GenBank/DDBJ databases">
        <authorList>
            <person name="Sun Q."/>
            <person name="Kim S."/>
        </authorList>
    </citation>
    <scope>NUCLEOTIDE SEQUENCE</scope>
    <source>
        <strain evidence="2">KCTC 32513</strain>
    </source>
</reference>
<dbReference type="Pfam" id="PF04076">
    <property type="entry name" value="BOF"/>
    <property type="match status" value="1"/>
</dbReference>
<dbReference type="AlphaFoldDB" id="A0A8J3CT76"/>
<dbReference type="InterPro" id="IPR005220">
    <property type="entry name" value="CarO-like"/>
</dbReference>
<protein>
    <submittedName>
        <fullName evidence="2">Uncharacterized protein</fullName>
    </submittedName>
</protein>
<evidence type="ECO:0000313" key="2">
    <source>
        <dbReference type="EMBL" id="GHA95956.1"/>
    </source>
</evidence>
<name>A0A8J3CT76_9PROT</name>
<evidence type="ECO:0000313" key="3">
    <source>
        <dbReference type="Proteomes" id="UP000634004"/>
    </source>
</evidence>
<dbReference type="Gene3D" id="2.40.50.200">
    <property type="entry name" value="Bacterial OB-fold"/>
    <property type="match status" value="1"/>
</dbReference>
<keyword evidence="3" id="KW-1185">Reference proteome</keyword>
<accession>A0A8J3CT76</accession>
<gene>
    <name evidence="2" type="ORF">GCM10009069_18540</name>
</gene>
<dbReference type="SUPFAM" id="SSF101756">
    <property type="entry name" value="Hypothetical protein YgiW"/>
    <property type="match status" value="1"/>
</dbReference>
<dbReference type="InterPro" id="IPR036700">
    <property type="entry name" value="BOBF_sf"/>
</dbReference>
<evidence type="ECO:0000256" key="1">
    <source>
        <dbReference type="ARBA" id="ARBA00022729"/>
    </source>
</evidence>
<dbReference type="NCBIfam" id="NF033674">
    <property type="entry name" value="stress_OB_fold"/>
    <property type="match status" value="1"/>
</dbReference>
<proteinExistence type="predicted"/>
<dbReference type="EMBL" id="BMZH01000007">
    <property type="protein sequence ID" value="GHA95956.1"/>
    <property type="molecule type" value="Genomic_DNA"/>
</dbReference>
<reference evidence="2" key="1">
    <citation type="journal article" date="2014" name="Int. J. Syst. Evol. Microbiol.">
        <title>Complete genome sequence of Corynebacterium casei LMG S-19264T (=DSM 44701T), isolated from a smear-ripened cheese.</title>
        <authorList>
            <consortium name="US DOE Joint Genome Institute (JGI-PGF)"/>
            <person name="Walter F."/>
            <person name="Albersmeier A."/>
            <person name="Kalinowski J."/>
            <person name="Ruckert C."/>
        </authorList>
    </citation>
    <scope>NUCLEOTIDE SEQUENCE</scope>
    <source>
        <strain evidence="2">KCTC 32513</strain>
    </source>
</reference>
<organism evidence="2 3">
    <name type="scientific">Algimonas arctica</name>
    <dbReference type="NCBI Taxonomy" id="1479486"/>
    <lineage>
        <taxon>Bacteria</taxon>
        <taxon>Pseudomonadati</taxon>
        <taxon>Pseudomonadota</taxon>
        <taxon>Alphaproteobacteria</taxon>
        <taxon>Maricaulales</taxon>
        <taxon>Robiginitomaculaceae</taxon>
        <taxon>Algimonas</taxon>
    </lineage>
</organism>
<sequence length="48" mass="5305">MIEIDDDDFRGQQVTPQMTVSIKGEVDKGGDLKIDVERLDVERADVAG</sequence>